<reference evidence="9 10" key="1">
    <citation type="submission" date="2016-01" db="EMBL/GenBank/DDBJ databases">
        <title>Genome sequence of the yeast Holleya sinecauda.</title>
        <authorList>
            <person name="Dietrich F.S."/>
        </authorList>
    </citation>
    <scope>NUCLEOTIDE SEQUENCE [LARGE SCALE GENOMIC DNA]</scope>
    <source>
        <strain evidence="9 10">ATCC 58844</strain>
    </source>
</reference>
<dbReference type="GO" id="GO:0000785">
    <property type="term" value="C:chromatin"/>
    <property type="evidence" value="ECO:0007669"/>
    <property type="project" value="TreeGrafter"/>
</dbReference>
<evidence type="ECO:0000256" key="5">
    <source>
        <dbReference type="ARBA" id="ARBA00022833"/>
    </source>
</evidence>
<proteinExistence type="predicted"/>
<comment type="subcellular location">
    <subcellularLocation>
        <location evidence="1">Nucleus</location>
    </subcellularLocation>
</comment>
<dbReference type="Pfam" id="PF00096">
    <property type="entry name" value="zf-C2H2"/>
    <property type="match status" value="1"/>
</dbReference>
<dbReference type="PROSITE" id="PS50157">
    <property type="entry name" value="ZINC_FINGER_C2H2_2"/>
    <property type="match status" value="2"/>
</dbReference>
<dbReference type="InterPro" id="IPR013087">
    <property type="entry name" value="Znf_C2H2_type"/>
</dbReference>
<dbReference type="GO" id="GO:0008270">
    <property type="term" value="F:zinc ion binding"/>
    <property type="evidence" value="ECO:0007669"/>
    <property type="project" value="UniProtKB-KW"/>
</dbReference>
<evidence type="ECO:0000256" key="3">
    <source>
        <dbReference type="ARBA" id="ARBA00022737"/>
    </source>
</evidence>
<feature type="domain" description="C2H2-type" evidence="8">
    <location>
        <begin position="8"/>
        <end position="35"/>
    </location>
</feature>
<dbReference type="PANTHER" id="PTHR40626:SF34">
    <property type="entry name" value="ZINC FINGER PROTEIN YGR067C"/>
    <property type="match status" value="1"/>
</dbReference>
<keyword evidence="3" id="KW-0677">Repeat</keyword>
<evidence type="ECO:0000256" key="4">
    <source>
        <dbReference type="ARBA" id="ARBA00022771"/>
    </source>
</evidence>
<dbReference type="SUPFAM" id="SSF57667">
    <property type="entry name" value="beta-beta-alpha zinc fingers"/>
    <property type="match status" value="1"/>
</dbReference>
<dbReference type="GO" id="GO:0000978">
    <property type="term" value="F:RNA polymerase II cis-regulatory region sequence-specific DNA binding"/>
    <property type="evidence" value="ECO:0007669"/>
    <property type="project" value="InterPro"/>
</dbReference>
<dbReference type="RefSeq" id="XP_017985530.1">
    <property type="nucleotide sequence ID" value="XM_018130374.1"/>
</dbReference>
<protein>
    <submittedName>
        <fullName evidence="9">HBL368Wp</fullName>
    </submittedName>
</protein>
<keyword evidence="5" id="KW-0862">Zinc</keyword>
<dbReference type="GO" id="GO:0000981">
    <property type="term" value="F:DNA-binding transcription factor activity, RNA polymerase II-specific"/>
    <property type="evidence" value="ECO:0007669"/>
    <property type="project" value="InterPro"/>
</dbReference>
<evidence type="ECO:0000256" key="1">
    <source>
        <dbReference type="ARBA" id="ARBA00004123"/>
    </source>
</evidence>
<accession>A0A109UW00</accession>
<evidence type="ECO:0000313" key="9">
    <source>
        <dbReference type="EMBL" id="AMD18534.1"/>
    </source>
</evidence>
<dbReference type="EMBL" id="CP014242">
    <property type="protein sequence ID" value="AMD18534.1"/>
    <property type="molecule type" value="Genomic_DNA"/>
</dbReference>
<evidence type="ECO:0000313" key="10">
    <source>
        <dbReference type="Proteomes" id="UP000243052"/>
    </source>
</evidence>
<dbReference type="GO" id="GO:0005634">
    <property type="term" value="C:nucleus"/>
    <property type="evidence" value="ECO:0007669"/>
    <property type="project" value="UniProtKB-SubCell"/>
</dbReference>
<dbReference type="STRING" id="45286.A0A109UW00"/>
<dbReference type="PANTHER" id="PTHR40626">
    <property type="entry name" value="MIP31509P"/>
    <property type="match status" value="1"/>
</dbReference>
<dbReference type="SMART" id="SM00355">
    <property type="entry name" value="ZnF_C2H2"/>
    <property type="match status" value="2"/>
</dbReference>
<dbReference type="PROSITE" id="PS00028">
    <property type="entry name" value="ZINC_FINGER_C2H2_1"/>
    <property type="match status" value="2"/>
</dbReference>
<dbReference type="AlphaFoldDB" id="A0A109UW00"/>
<keyword evidence="4 7" id="KW-0863">Zinc-finger</keyword>
<keyword evidence="2" id="KW-0479">Metal-binding</keyword>
<dbReference type="Proteomes" id="UP000243052">
    <property type="component" value="Chromosome ii"/>
</dbReference>
<name>A0A109UW00_9SACH</name>
<dbReference type="FunFam" id="3.30.160.60:FF:002343">
    <property type="entry name" value="Zinc finger protein 33A"/>
    <property type="match status" value="1"/>
</dbReference>
<dbReference type="InterPro" id="IPR036236">
    <property type="entry name" value="Znf_C2H2_sf"/>
</dbReference>
<keyword evidence="6" id="KW-0539">Nucleus</keyword>
<evidence type="ECO:0000259" key="8">
    <source>
        <dbReference type="PROSITE" id="PS50157"/>
    </source>
</evidence>
<feature type="domain" description="C2H2-type" evidence="8">
    <location>
        <begin position="36"/>
        <end position="59"/>
    </location>
</feature>
<evidence type="ECO:0000256" key="6">
    <source>
        <dbReference type="ARBA" id="ARBA00023242"/>
    </source>
</evidence>
<dbReference type="InterPro" id="IPR051059">
    <property type="entry name" value="VerF-like"/>
</dbReference>
<sequence length="780" mass="88713">MVATQRKYICSFCARAFSRSEHRTRHERSHTGVKPFSCKVCSHSFVRRDLLQRHIRTVHRSVLLELQLQRGKGSDEGGVGSSGETVDVVQSSTSLPSKKDMKSVLSAFINDAGSGLTQELPSMRRSSSAGTITGALKNVIPQQFYGDVRKAVLGVMPQLRNYDAERIIGLVQAGLDYIAIQGLFVESVRGEFNSRVGGSRNNFESWCTRCPLLPTLACIGYCLTSDASDAIIVQLWGTNWDACANAASGERFLGLHLLVHMYLEDRRRLGVSPHNVSRLQQQTLELVLHNITAVCLEKDIWTVFCLFVNLMIRSNECSELSRMLYRWFLTQPLLDSNLATVLTEFTQKNPVTLEPFVSKVISHGLLCEVLMGDVSQTNFRCAELLHNTIIMASKCCTGNSGAFLSTIRERRLTDAPQKFLPLLKQYLSFNNSNEHWALLLATWFDFVRGVGWDSTKRHMLNGSYTLDGNFFYSGMLLLGYQEPVSKMSQFQLDLKFINNNLAMCTLPILCLLEENSSLHWLQDVQKRLIYDVLLFNLHLLGNLLFLRGRNVEEWHTEKALMMLENPIVQFLLFVWSRFSGNQSKSEIPSTSPYTEQFLSRYITNTKMRVDTDTLIKNDFDMILFLNADTNRDIFYGFHILLRQAMERIEHYLVQIMPSYVHMINPSLKSLVDATIKNSATIRYEMYLKISDTPSKRPPSSVWSHTPAFQERTPSFEKSPSTPSFEVAGRIILPRILSPPYQRKDIETPRLCNSNVLGAISYPVITPPAERKIHLPPPHYF</sequence>
<gene>
    <name evidence="9" type="ORF">AW171_hschr237</name>
</gene>
<evidence type="ECO:0000256" key="2">
    <source>
        <dbReference type="ARBA" id="ARBA00022723"/>
    </source>
</evidence>
<dbReference type="Gene3D" id="3.30.160.60">
    <property type="entry name" value="Classic Zinc Finger"/>
    <property type="match status" value="2"/>
</dbReference>
<dbReference type="OrthoDB" id="654211at2759"/>
<organism evidence="9 10">
    <name type="scientific">Eremothecium sinecaudum</name>
    <dbReference type="NCBI Taxonomy" id="45286"/>
    <lineage>
        <taxon>Eukaryota</taxon>
        <taxon>Fungi</taxon>
        <taxon>Dikarya</taxon>
        <taxon>Ascomycota</taxon>
        <taxon>Saccharomycotina</taxon>
        <taxon>Saccharomycetes</taxon>
        <taxon>Saccharomycetales</taxon>
        <taxon>Saccharomycetaceae</taxon>
        <taxon>Eremothecium</taxon>
    </lineage>
</organism>
<dbReference type="GeneID" id="28722026"/>
<keyword evidence="10" id="KW-1185">Reference proteome</keyword>
<evidence type="ECO:0000256" key="7">
    <source>
        <dbReference type="PROSITE-ProRule" id="PRU00042"/>
    </source>
</evidence>